<dbReference type="Proteomes" id="UP000826234">
    <property type="component" value="Unassembled WGS sequence"/>
</dbReference>
<comment type="caution">
    <text evidence="1">The sequence shown here is derived from an EMBL/GenBank/DDBJ whole genome shotgun (WGS) entry which is preliminary data.</text>
</comment>
<evidence type="ECO:0000313" key="2">
    <source>
        <dbReference type="Proteomes" id="UP000826234"/>
    </source>
</evidence>
<sequence length="51" mass="5964">MVVKQALLLPNQTRQSCSRNDHSTHSLCSYMTYKECYPKLPSIFFLIKKTL</sequence>
<keyword evidence="2" id="KW-1185">Reference proteome</keyword>
<accession>A0ABQ7SH86</accession>
<evidence type="ECO:0000313" key="1">
    <source>
        <dbReference type="EMBL" id="KAH0616649.1"/>
    </source>
</evidence>
<gene>
    <name evidence="1" type="ORF">JD844_027928</name>
</gene>
<proteinExistence type="predicted"/>
<name>A0ABQ7SH86_PHRPL</name>
<protein>
    <submittedName>
        <fullName evidence="1">Uncharacterized protein</fullName>
    </submittedName>
</protein>
<organism evidence="1 2">
    <name type="scientific">Phrynosoma platyrhinos</name>
    <name type="common">Desert horned lizard</name>
    <dbReference type="NCBI Taxonomy" id="52577"/>
    <lineage>
        <taxon>Eukaryota</taxon>
        <taxon>Metazoa</taxon>
        <taxon>Chordata</taxon>
        <taxon>Craniata</taxon>
        <taxon>Vertebrata</taxon>
        <taxon>Euteleostomi</taxon>
        <taxon>Lepidosauria</taxon>
        <taxon>Squamata</taxon>
        <taxon>Bifurcata</taxon>
        <taxon>Unidentata</taxon>
        <taxon>Episquamata</taxon>
        <taxon>Toxicofera</taxon>
        <taxon>Iguania</taxon>
        <taxon>Phrynosomatidae</taxon>
        <taxon>Phrynosomatinae</taxon>
        <taxon>Phrynosoma</taxon>
    </lineage>
</organism>
<dbReference type="EMBL" id="JAIPUX010005290">
    <property type="protein sequence ID" value="KAH0616649.1"/>
    <property type="molecule type" value="Genomic_DNA"/>
</dbReference>
<reference evidence="1 2" key="1">
    <citation type="journal article" date="2022" name="Gigascience">
        <title>A chromosome-level genome assembly and annotation of the desert horned lizard, Phrynosoma platyrhinos, provides insight into chromosomal rearrangements among reptiles.</title>
        <authorList>
            <person name="Koochekian N."/>
            <person name="Ascanio A."/>
            <person name="Farleigh K."/>
            <person name="Card D.C."/>
            <person name="Schield D.R."/>
            <person name="Castoe T.A."/>
            <person name="Jezkova T."/>
        </authorList>
    </citation>
    <scope>NUCLEOTIDE SEQUENCE [LARGE SCALE GENOMIC DNA]</scope>
    <source>
        <strain evidence="1">NK-2021</strain>
    </source>
</reference>